<dbReference type="Proteomes" id="UP001055879">
    <property type="component" value="Linkage Group LG14"/>
</dbReference>
<dbReference type="EMBL" id="CM042060">
    <property type="protein sequence ID" value="KAI3677591.1"/>
    <property type="molecule type" value="Genomic_DNA"/>
</dbReference>
<proteinExistence type="predicted"/>
<gene>
    <name evidence="1" type="ORF">L6452_36857</name>
</gene>
<protein>
    <submittedName>
        <fullName evidence="1">Uncharacterized protein</fullName>
    </submittedName>
</protein>
<sequence>MYTEPLEDARALAPRGCAKDRSSRTSNRKDSGADELWLGVKCHSNPELAARNALSRGKVSKDSVQLKPTREKLAGGFLFSDRKRKENALLRPDLKVDENTRLVNQAS</sequence>
<keyword evidence="2" id="KW-1185">Reference proteome</keyword>
<evidence type="ECO:0000313" key="1">
    <source>
        <dbReference type="EMBL" id="KAI3677591.1"/>
    </source>
</evidence>
<name>A0ACB8Y0S2_ARCLA</name>
<reference evidence="1 2" key="2">
    <citation type="journal article" date="2022" name="Mol. Ecol. Resour.">
        <title>The genomes of chicory, endive, great burdock and yacon provide insights into Asteraceae paleo-polyploidization history and plant inulin production.</title>
        <authorList>
            <person name="Fan W."/>
            <person name="Wang S."/>
            <person name="Wang H."/>
            <person name="Wang A."/>
            <person name="Jiang F."/>
            <person name="Liu H."/>
            <person name="Zhao H."/>
            <person name="Xu D."/>
            <person name="Zhang Y."/>
        </authorList>
    </citation>
    <scope>NUCLEOTIDE SEQUENCE [LARGE SCALE GENOMIC DNA]</scope>
    <source>
        <strain evidence="2">cv. Niubang</strain>
    </source>
</reference>
<organism evidence="1 2">
    <name type="scientific">Arctium lappa</name>
    <name type="common">Greater burdock</name>
    <name type="synonym">Lappa major</name>
    <dbReference type="NCBI Taxonomy" id="4217"/>
    <lineage>
        <taxon>Eukaryota</taxon>
        <taxon>Viridiplantae</taxon>
        <taxon>Streptophyta</taxon>
        <taxon>Embryophyta</taxon>
        <taxon>Tracheophyta</taxon>
        <taxon>Spermatophyta</taxon>
        <taxon>Magnoliopsida</taxon>
        <taxon>eudicotyledons</taxon>
        <taxon>Gunneridae</taxon>
        <taxon>Pentapetalae</taxon>
        <taxon>asterids</taxon>
        <taxon>campanulids</taxon>
        <taxon>Asterales</taxon>
        <taxon>Asteraceae</taxon>
        <taxon>Carduoideae</taxon>
        <taxon>Cardueae</taxon>
        <taxon>Arctiinae</taxon>
        <taxon>Arctium</taxon>
    </lineage>
</organism>
<accession>A0ACB8Y0S2</accession>
<comment type="caution">
    <text evidence="1">The sequence shown here is derived from an EMBL/GenBank/DDBJ whole genome shotgun (WGS) entry which is preliminary data.</text>
</comment>
<reference evidence="2" key="1">
    <citation type="journal article" date="2022" name="Mol. Ecol. Resour.">
        <title>The genomes of chicory, endive, great burdock and yacon provide insights into Asteraceae palaeo-polyploidization history and plant inulin production.</title>
        <authorList>
            <person name="Fan W."/>
            <person name="Wang S."/>
            <person name="Wang H."/>
            <person name="Wang A."/>
            <person name="Jiang F."/>
            <person name="Liu H."/>
            <person name="Zhao H."/>
            <person name="Xu D."/>
            <person name="Zhang Y."/>
        </authorList>
    </citation>
    <scope>NUCLEOTIDE SEQUENCE [LARGE SCALE GENOMIC DNA]</scope>
    <source>
        <strain evidence="2">cv. Niubang</strain>
    </source>
</reference>
<evidence type="ECO:0000313" key="2">
    <source>
        <dbReference type="Proteomes" id="UP001055879"/>
    </source>
</evidence>